<dbReference type="Proteomes" id="UP000752292">
    <property type="component" value="Unassembled WGS sequence"/>
</dbReference>
<dbReference type="InterPro" id="IPR006115">
    <property type="entry name" value="6PGDH_NADP-bd"/>
</dbReference>
<dbReference type="InterPro" id="IPR029154">
    <property type="entry name" value="HIBADH-like_NADP-bd"/>
</dbReference>
<evidence type="ECO:0000256" key="1">
    <source>
        <dbReference type="ARBA" id="ARBA00009080"/>
    </source>
</evidence>
<dbReference type="InterPro" id="IPR015815">
    <property type="entry name" value="HIBADH-related"/>
</dbReference>
<dbReference type="InterPro" id="IPR036291">
    <property type="entry name" value="NAD(P)-bd_dom_sf"/>
</dbReference>
<gene>
    <name evidence="7" type="ORF">HY618_06135</name>
</gene>
<feature type="domain" description="6-phosphogluconate dehydrogenase NADP-binding" evidence="5">
    <location>
        <begin position="5"/>
        <end position="164"/>
    </location>
</feature>
<evidence type="ECO:0000259" key="5">
    <source>
        <dbReference type="Pfam" id="PF03446"/>
    </source>
</evidence>
<dbReference type="AlphaFoldDB" id="A0A933E816"/>
<evidence type="ECO:0000259" key="6">
    <source>
        <dbReference type="Pfam" id="PF14833"/>
    </source>
</evidence>
<dbReference type="SUPFAM" id="SSF51735">
    <property type="entry name" value="NAD(P)-binding Rossmann-fold domains"/>
    <property type="match status" value="1"/>
</dbReference>
<sequence length="302" mass="31070">MATAQLGFIGLGLMGKPMARRFLGAGHRVAVSNRSRPAVDALAAEGAIPCGSPAEVARQADVVVTCLPDAPQVDAVMFGPEGLAESMRPGSVLIDCTSNDPACTIRVAEALAKRGVEMLDAPVSGAPEGAAQGALAIMVGGPRKTFERCKPLLDLLGRKVVLVGEAPGSGCIAKLSNQILVGITFLAVSEALVFGAKAGLDPAALADVLGAGLARCGTLEVKAPKILSGDFTPGGRVTMHVKDLRYALDQARERQVPLPGTSLVAQMFNAQLAAGEGALDHISIVRVLERMAGVEARARKQP</sequence>
<dbReference type="PANTHER" id="PTHR43060">
    <property type="entry name" value="3-HYDROXYISOBUTYRATE DEHYDROGENASE-LIKE 1, MITOCHONDRIAL-RELATED"/>
    <property type="match status" value="1"/>
</dbReference>
<feature type="active site" evidence="4">
    <location>
        <position position="174"/>
    </location>
</feature>
<evidence type="ECO:0000256" key="3">
    <source>
        <dbReference type="ARBA" id="ARBA00023027"/>
    </source>
</evidence>
<dbReference type="GO" id="GO:0050661">
    <property type="term" value="F:NADP binding"/>
    <property type="evidence" value="ECO:0007669"/>
    <property type="project" value="InterPro"/>
</dbReference>
<reference evidence="7" key="1">
    <citation type="submission" date="2020-07" db="EMBL/GenBank/DDBJ databases">
        <title>Huge and variable diversity of episymbiotic CPR bacteria and DPANN archaea in groundwater ecosystems.</title>
        <authorList>
            <person name="He C.Y."/>
            <person name="Keren R."/>
            <person name="Whittaker M."/>
            <person name="Farag I.F."/>
            <person name="Doudna J."/>
            <person name="Cate J.H.D."/>
            <person name="Banfield J.F."/>
        </authorList>
    </citation>
    <scope>NUCLEOTIDE SEQUENCE</scope>
    <source>
        <strain evidence="7">NC_groundwater_1370_Ag_S-0.2um_69_93</strain>
    </source>
</reference>
<dbReference type="EMBL" id="JACQRX010000269">
    <property type="protein sequence ID" value="MBI4252022.1"/>
    <property type="molecule type" value="Genomic_DNA"/>
</dbReference>
<dbReference type="GO" id="GO:0051287">
    <property type="term" value="F:NAD binding"/>
    <property type="evidence" value="ECO:0007669"/>
    <property type="project" value="InterPro"/>
</dbReference>
<dbReference type="InterPro" id="IPR013328">
    <property type="entry name" value="6PGD_dom2"/>
</dbReference>
<evidence type="ECO:0000313" key="7">
    <source>
        <dbReference type="EMBL" id="MBI4252022.1"/>
    </source>
</evidence>
<protein>
    <submittedName>
        <fullName evidence="7">NAD-binding protein</fullName>
    </submittedName>
</protein>
<evidence type="ECO:0000256" key="4">
    <source>
        <dbReference type="PIRSR" id="PIRSR000103-1"/>
    </source>
</evidence>
<evidence type="ECO:0000256" key="2">
    <source>
        <dbReference type="ARBA" id="ARBA00023002"/>
    </source>
</evidence>
<dbReference type="InterPro" id="IPR008927">
    <property type="entry name" value="6-PGluconate_DH-like_C_sf"/>
</dbReference>
<accession>A0A933E816</accession>
<name>A0A933E816_UNCTE</name>
<dbReference type="PROSITE" id="PS00895">
    <property type="entry name" value="3_HYDROXYISOBUT_DH"/>
    <property type="match status" value="1"/>
</dbReference>
<dbReference type="PANTHER" id="PTHR43060:SF15">
    <property type="entry name" value="3-HYDROXYISOBUTYRATE DEHYDROGENASE-LIKE 1, MITOCHONDRIAL-RELATED"/>
    <property type="match status" value="1"/>
</dbReference>
<evidence type="ECO:0000313" key="8">
    <source>
        <dbReference type="Proteomes" id="UP000752292"/>
    </source>
</evidence>
<dbReference type="GO" id="GO:0016491">
    <property type="term" value="F:oxidoreductase activity"/>
    <property type="evidence" value="ECO:0007669"/>
    <property type="project" value="UniProtKB-KW"/>
</dbReference>
<dbReference type="Gene3D" id="3.40.50.720">
    <property type="entry name" value="NAD(P)-binding Rossmann-like Domain"/>
    <property type="match status" value="1"/>
</dbReference>
<dbReference type="Gene3D" id="1.10.1040.10">
    <property type="entry name" value="N-(1-d-carboxylethyl)-l-norvaline Dehydrogenase, domain 2"/>
    <property type="match status" value="1"/>
</dbReference>
<dbReference type="InterPro" id="IPR002204">
    <property type="entry name" value="3-OH-isobutyrate_DH-rel_CS"/>
</dbReference>
<keyword evidence="2" id="KW-0560">Oxidoreductase</keyword>
<feature type="domain" description="3-hydroxyisobutyrate dehydrogenase-like NAD-binding" evidence="6">
    <location>
        <begin position="168"/>
        <end position="288"/>
    </location>
</feature>
<keyword evidence="3" id="KW-0520">NAD</keyword>
<comment type="caution">
    <text evidence="7">The sequence shown here is derived from an EMBL/GenBank/DDBJ whole genome shotgun (WGS) entry which is preliminary data.</text>
</comment>
<comment type="similarity">
    <text evidence="1">Belongs to the HIBADH-related family.</text>
</comment>
<proteinExistence type="inferred from homology"/>
<dbReference type="Pfam" id="PF03446">
    <property type="entry name" value="NAD_binding_2"/>
    <property type="match status" value="1"/>
</dbReference>
<organism evidence="7 8">
    <name type="scientific">Tectimicrobiota bacterium</name>
    <dbReference type="NCBI Taxonomy" id="2528274"/>
    <lineage>
        <taxon>Bacteria</taxon>
        <taxon>Pseudomonadati</taxon>
        <taxon>Nitrospinota/Tectimicrobiota group</taxon>
        <taxon>Candidatus Tectimicrobiota</taxon>
    </lineage>
</organism>
<dbReference type="SUPFAM" id="SSF48179">
    <property type="entry name" value="6-phosphogluconate dehydrogenase C-terminal domain-like"/>
    <property type="match status" value="1"/>
</dbReference>
<dbReference type="PIRSF" id="PIRSF000103">
    <property type="entry name" value="HIBADH"/>
    <property type="match status" value="1"/>
</dbReference>
<dbReference type="GO" id="GO:0016054">
    <property type="term" value="P:organic acid catabolic process"/>
    <property type="evidence" value="ECO:0007669"/>
    <property type="project" value="UniProtKB-ARBA"/>
</dbReference>
<dbReference type="Pfam" id="PF14833">
    <property type="entry name" value="NAD_binding_11"/>
    <property type="match status" value="1"/>
</dbReference>